<feature type="region of interest" description="Disordered" evidence="1">
    <location>
        <begin position="287"/>
        <end position="330"/>
    </location>
</feature>
<sequence length="365" mass="37671">MSRRLRAGLTTGLLVTGLALMGAPSASATVQQGIGYATTPAQPYKGNPDSADWLGSYVVNGKQVFCVQFAYVAPDSDELYQPGMALKTKWGTDLPADVAANISYLLLRYGDTKNPDEASALAHLLHTWTASPQNPGQLDPANDFRTIAYDAPAHLAKLPANAQTAVQTLTADATANRGPWTATVVAPNAQQTIGVAGDWGIEVKNASGKGIPNVAVTVDAIDATFPGPDGKPVTTGTVTTTETTPLVLKVTPTGSSPKLDIKLASPADVPVVQDAVQVDTQRIISTGGEKQLTKSAQASAIPPPTTTTPPQVPSKIPAGGSPDAPVAQASMDSSLSGGAIAGILGVLVLGALLMWQLVLRKRERV</sequence>
<evidence type="ECO:0000256" key="1">
    <source>
        <dbReference type="SAM" id="MobiDB-lite"/>
    </source>
</evidence>
<organism evidence="4 5">
    <name type="scientific">Actinophytocola oryzae</name>
    <dbReference type="NCBI Taxonomy" id="502181"/>
    <lineage>
        <taxon>Bacteria</taxon>
        <taxon>Bacillati</taxon>
        <taxon>Actinomycetota</taxon>
        <taxon>Actinomycetes</taxon>
        <taxon>Pseudonocardiales</taxon>
        <taxon>Pseudonocardiaceae</taxon>
    </lineage>
</organism>
<name>A0A4R7V0Y6_9PSEU</name>
<keyword evidence="2" id="KW-0812">Transmembrane</keyword>
<evidence type="ECO:0000313" key="4">
    <source>
        <dbReference type="EMBL" id="TDV42224.1"/>
    </source>
</evidence>
<accession>A0A4R7V0Y6</accession>
<dbReference type="Proteomes" id="UP000294927">
    <property type="component" value="Unassembled WGS sequence"/>
</dbReference>
<dbReference type="EMBL" id="SOCP01000018">
    <property type="protein sequence ID" value="TDV42224.1"/>
    <property type="molecule type" value="Genomic_DNA"/>
</dbReference>
<dbReference type="RefSeq" id="WP_133907418.1">
    <property type="nucleotide sequence ID" value="NZ_SOCP01000018.1"/>
</dbReference>
<dbReference type="AlphaFoldDB" id="A0A4R7V0Y6"/>
<keyword evidence="2" id="KW-1133">Transmembrane helix</keyword>
<feature type="compositionally biased region" description="Pro residues" evidence="1">
    <location>
        <begin position="301"/>
        <end position="312"/>
    </location>
</feature>
<keyword evidence="3" id="KW-0732">Signal</keyword>
<keyword evidence="5" id="KW-1185">Reference proteome</keyword>
<evidence type="ECO:0008006" key="6">
    <source>
        <dbReference type="Google" id="ProtNLM"/>
    </source>
</evidence>
<reference evidence="4 5" key="1">
    <citation type="submission" date="2019-03" db="EMBL/GenBank/DDBJ databases">
        <title>Genomic Encyclopedia of Archaeal and Bacterial Type Strains, Phase II (KMG-II): from individual species to whole genera.</title>
        <authorList>
            <person name="Goeker M."/>
        </authorList>
    </citation>
    <scope>NUCLEOTIDE SEQUENCE [LARGE SCALE GENOMIC DNA]</scope>
    <source>
        <strain evidence="4 5">DSM 45499</strain>
    </source>
</reference>
<dbReference type="OrthoDB" id="3653979at2"/>
<feature type="transmembrane region" description="Helical" evidence="2">
    <location>
        <begin position="338"/>
        <end position="359"/>
    </location>
</feature>
<proteinExistence type="predicted"/>
<feature type="chain" id="PRO_5020426358" description="TQXA domain-containing protein" evidence="3">
    <location>
        <begin position="29"/>
        <end position="365"/>
    </location>
</feature>
<keyword evidence="2" id="KW-0472">Membrane</keyword>
<feature type="signal peptide" evidence="3">
    <location>
        <begin position="1"/>
        <end position="28"/>
    </location>
</feature>
<evidence type="ECO:0000256" key="2">
    <source>
        <dbReference type="SAM" id="Phobius"/>
    </source>
</evidence>
<evidence type="ECO:0000256" key="3">
    <source>
        <dbReference type="SAM" id="SignalP"/>
    </source>
</evidence>
<evidence type="ECO:0000313" key="5">
    <source>
        <dbReference type="Proteomes" id="UP000294927"/>
    </source>
</evidence>
<gene>
    <name evidence="4" type="ORF">CLV71_11894</name>
</gene>
<protein>
    <recommendedName>
        <fullName evidence="6">TQXA domain-containing protein</fullName>
    </recommendedName>
</protein>
<comment type="caution">
    <text evidence="4">The sequence shown here is derived from an EMBL/GenBank/DDBJ whole genome shotgun (WGS) entry which is preliminary data.</text>
</comment>